<keyword evidence="1" id="KW-1133">Transmembrane helix</keyword>
<evidence type="ECO:0000256" key="1">
    <source>
        <dbReference type="SAM" id="Phobius"/>
    </source>
</evidence>
<dbReference type="AlphaFoldDB" id="A0AAE3QCX8"/>
<feature type="transmembrane region" description="Helical" evidence="1">
    <location>
        <begin position="34"/>
        <end position="58"/>
    </location>
</feature>
<comment type="caution">
    <text evidence="2">The sequence shown here is derived from an EMBL/GenBank/DDBJ whole genome shotgun (WGS) entry which is preliminary data.</text>
</comment>
<sequence length="291" mass="31739">MREATGKAMAVLSKVSTHFRVAFAYRVPFIVTHLAVRLVTSALFLPLIGLLLGTVVGFSGRSATTDQDIAHLLLTPAGAFAVPRFPHILRFSLGLLLRVVAIALPFVLAMAATAYWSLRDHDINYYLTYLPPRALLPASAIAALSTLMGLILLSRLTGWAFALQLIVGRGVRPWAALKENAALLRGRKLILFWQIVVWITFRFLMAAAIAALFGAMIGGAPSLLGGSLRLIAGVTFFFLLVWGVMNTFVSALSNGALARLLLSEFPGLRQLGCKRRKARHQRYRVRTISSG</sequence>
<evidence type="ECO:0000313" key="3">
    <source>
        <dbReference type="Proteomes" id="UP001161580"/>
    </source>
</evidence>
<evidence type="ECO:0008006" key="4">
    <source>
        <dbReference type="Google" id="ProtNLM"/>
    </source>
</evidence>
<keyword evidence="1" id="KW-0812">Transmembrane</keyword>
<reference evidence="2" key="1">
    <citation type="submission" date="2022-03" db="EMBL/GenBank/DDBJ databases">
        <title>Fererhizobium litorale gen. nov., sp. nov., isolated from sandy sediments of the Sea of Japan seashore.</title>
        <authorList>
            <person name="Romanenko L."/>
            <person name="Kurilenko V."/>
            <person name="Otstavnykh N."/>
            <person name="Svetashev V."/>
            <person name="Tekutyeva L."/>
            <person name="Isaeva M."/>
            <person name="Mikhailov V."/>
        </authorList>
    </citation>
    <scope>NUCLEOTIDE SEQUENCE</scope>
    <source>
        <strain evidence="2">KMM 9576</strain>
    </source>
</reference>
<feature type="transmembrane region" description="Helical" evidence="1">
    <location>
        <begin position="230"/>
        <end position="252"/>
    </location>
</feature>
<dbReference type="Proteomes" id="UP001161580">
    <property type="component" value="Unassembled WGS sequence"/>
</dbReference>
<evidence type="ECO:0000313" key="2">
    <source>
        <dbReference type="EMBL" id="MDI7922840.1"/>
    </source>
</evidence>
<accession>A0AAE3QCX8</accession>
<organism evidence="2 3">
    <name type="scientific">Ferirhizobium litorale</name>
    <dbReference type="NCBI Taxonomy" id="2927786"/>
    <lineage>
        <taxon>Bacteria</taxon>
        <taxon>Pseudomonadati</taxon>
        <taxon>Pseudomonadota</taxon>
        <taxon>Alphaproteobacteria</taxon>
        <taxon>Hyphomicrobiales</taxon>
        <taxon>Rhizobiaceae</taxon>
        <taxon>Ferirhizobium</taxon>
    </lineage>
</organism>
<dbReference type="RefSeq" id="WP_311789541.1">
    <property type="nucleotide sequence ID" value="NZ_JALDYY010000032.1"/>
</dbReference>
<feature type="transmembrane region" description="Helical" evidence="1">
    <location>
        <begin position="138"/>
        <end position="168"/>
    </location>
</feature>
<name>A0AAE3QCX8_9HYPH</name>
<protein>
    <recommendedName>
        <fullName evidence="4">Glycerophosphoryl diester phosphodiesterase membrane domain-containing protein</fullName>
    </recommendedName>
</protein>
<gene>
    <name evidence="2" type="ORF">MRS75_12185</name>
</gene>
<feature type="transmembrane region" description="Helical" evidence="1">
    <location>
        <begin position="95"/>
        <end position="118"/>
    </location>
</feature>
<keyword evidence="1" id="KW-0472">Membrane</keyword>
<dbReference type="EMBL" id="JALDYZ010000005">
    <property type="protein sequence ID" value="MDI7922840.1"/>
    <property type="molecule type" value="Genomic_DNA"/>
</dbReference>
<keyword evidence="3" id="KW-1185">Reference proteome</keyword>
<proteinExistence type="predicted"/>
<feature type="transmembrane region" description="Helical" evidence="1">
    <location>
        <begin position="189"/>
        <end position="218"/>
    </location>
</feature>